<organism evidence="3 4">
    <name type="scientific">Jiangella alkaliphila</name>
    <dbReference type="NCBI Taxonomy" id="419479"/>
    <lineage>
        <taxon>Bacteria</taxon>
        <taxon>Bacillati</taxon>
        <taxon>Actinomycetota</taxon>
        <taxon>Actinomycetes</taxon>
        <taxon>Jiangellales</taxon>
        <taxon>Jiangellaceae</taxon>
        <taxon>Jiangella</taxon>
    </lineage>
</organism>
<evidence type="ECO:0000313" key="3">
    <source>
        <dbReference type="EMBL" id="SDU74582.1"/>
    </source>
</evidence>
<gene>
    <name evidence="3" type="ORF">SAMN04488563_4773</name>
</gene>
<proteinExistence type="predicted"/>
<dbReference type="SUPFAM" id="SSF47413">
    <property type="entry name" value="lambda repressor-like DNA-binding domains"/>
    <property type="match status" value="1"/>
</dbReference>
<sequence>MIEKTVRSVEHPGPAQVPAWGHEGAHPSVRAALFVAGTVLRTARAHAGLSQRELAERAGVALSSIVKTEAARSVPSWSTMMTCLEACGVRLAFVTPDGEVVLTAPLVLAPDAAGRHYPSHLPVWAVERDEQWWDSHPLRRAPVVPRERIPRYSYRLRSPGDEGKARWERDP</sequence>
<dbReference type="Gene3D" id="1.10.260.40">
    <property type="entry name" value="lambda repressor-like DNA-binding domains"/>
    <property type="match status" value="1"/>
</dbReference>
<keyword evidence="4" id="KW-1185">Reference proteome</keyword>
<reference evidence="4" key="1">
    <citation type="submission" date="2016-10" db="EMBL/GenBank/DDBJ databases">
        <authorList>
            <person name="Varghese N."/>
            <person name="Submissions S."/>
        </authorList>
    </citation>
    <scope>NUCLEOTIDE SEQUENCE [LARGE SCALE GENOMIC DNA]</scope>
    <source>
        <strain evidence="4">DSM 45079</strain>
    </source>
</reference>
<dbReference type="InterPro" id="IPR001387">
    <property type="entry name" value="Cro/C1-type_HTH"/>
</dbReference>
<dbReference type="AlphaFoldDB" id="A0A1H2L1A5"/>
<accession>A0A1H2L1A5</accession>
<dbReference type="Pfam" id="PF13560">
    <property type="entry name" value="HTH_31"/>
    <property type="match status" value="1"/>
</dbReference>
<evidence type="ECO:0000313" key="4">
    <source>
        <dbReference type="Proteomes" id="UP000182977"/>
    </source>
</evidence>
<feature type="region of interest" description="Disordered" evidence="1">
    <location>
        <begin position="1"/>
        <end position="22"/>
    </location>
</feature>
<evidence type="ECO:0000256" key="1">
    <source>
        <dbReference type="SAM" id="MobiDB-lite"/>
    </source>
</evidence>
<feature type="compositionally biased region" description="Basic and acidic residues" evidence="1">
    <location>
        <begin position="1"/>
        <end position="10"/>
    </location>
</feature>
<dbReference type="PROSITE" id="PS50943">
    <property type="entry name" value="HTH_CROC1"/>
    <property type="match status" value="1"/>
</dbReference>
<dbReference type="InterPro" id="IPR010982">
    <property type="entry name" value="Lambda_DNA-bd_dom_sf"/>
</dbReference>
<feature type="domain" description="HTH cro/C1-type" evidence="2">
    <location>
        <begin position="40"/>
        <end position="94"/>
    </location>
</feature>
<dbReference type="EMBL" id="LT629791">
    <property type="protein sequence ID" value="SDU74582.1"/>
    <property type="molecule type" value="Genomic_DNA"/>
</dbReference>
<evidence type="ECO:0000259" key="2">
    <source>
        <dbReference type="PROSITE" id="PS50943"/>
    </source>
</evidence>
<dbReference type="Proteomes" id="UP000182977">
    <property type="component" value="Chromosome I"/>
</dbReference>
<dbReference type="SMART" id="SM00530">
    <property type="entry name" value="HTH_XRE"/>
    <property type="match status" value="1"/>
</dbReference>
<dbReference type="RefSeq" id="WP_046770125.1">
    <property type="nucleotide sequence ID" value="NZ_LBMC01000018.1"/>
</dbReference>
<dbReference type="OrthoDB" id="3383514at2"/>
<dbReference type="GO" id="GO:0003677">
    <property type="term" value="F:DNA binding"/>
    <property type="evidence" value="ECO:0007669"/>
    <property type="project" value="InterPro"/>
</dbReference>
<dbReference type="CDD" id="cd00093">
    <property type="entry name" value="HTH_XRE"/>
    <property type="match status" value="1"/>
</dbReference>
<protein>
    <submittedName>
        <fullName evidence="3">Transcriptional regulator, contains XRE-family HTH domain</fullName>
    </submittedName>
</protein>
<name>A0A1H2L1A5_9ACTN</name>